<dbReference type="AlphaFoldDB" id="A0AAN6UUU0"/>
<dbReference type="RefSeq" id="XP_062632973.1">
    <property type="nucleotide sequence ID" value="XM_062782267.1"/>
</dbReference>
<evidence type="ECO:0000259" key="2">
    <source>
        <dbReference type="Pfam" id="PF01636"/>
    </source>
</evidence>
<accession>A0AAN6UUU0</accession>
<gene>
    <name evidence="3" type="ORF">C8A04DRAFT_32929</name>
</gene>
<dbReference type="InterPro" id="IPR051678">
    <property type="entry name" value="AGP_Transferase"/>
</dbReference>
<dbReference type="EMBL" id="MU853657">
    <property type="protein sequence ID" value="KAK4139602.1"/>
    <property type="molecule type" value="Genomic_DNA"/>
</dbReference>
<dbReference type="PANTHER" id="PTHR21310:SF54">
    <property type="entry name" value="AMINOGLYCOSIDE PHOSPHOTRANSFERASE DOMAIN-CONTAINING PROTEIN"/>
    <property type="match status" value="1"/>
</dbReference>
<keyword evidence="1" id="KW-0732">Signal</keyword>
<dbReference type="GeneID" id="87818880"/>
<organism evidence="3 4">
    <name type="scientific">Dichotomopilus funicola</name>
    <dbReference type="NCBI Taxonomy" id="1934379"/>
    <lineage>
        <taxon>Eukaryota</taxon>
        <taxon>Fungi</taxon>
        <taxon>Dikarya</taxon>
        <taxon>Ascomycota</taxon>
        <taxon>Pezizomycotina</taxon>
        <taxon>Sordariomycetes</taxon>
        <taxon>Sordariomycetidae</taxon>
        <taxon>Sordariales</taxon>
        <taxon>Chaetomiaceae</taxon>
        <taxon>Dichotomopilus</taxon>
    </lineage>
</organism>
<reference evidence="3" key="1">
    <citation type="journal article" date="2023" name="Mol. Phylogenet. Evol.">
        <title>Genome-scale phylogeny and comparative genomics of the fungal order Sordariales.</title>
        <authorList>
            <person name="Hensen N."/>
            <person name="Bonometti L."/>
            <person name="Westerberg I."/>
            <person name="Brannstrom I.O."/>
            <person name="Guillou S."/>
            <person name="Cros-Aarteil S."/>
            <person name="Calhoun S."/>
            <person name="Haridas S."/>
            <person name="Kuo A."/>
            <person name="Mondo S."/>
            <person name="Pangilinan J."/>
            <person name="Riley R."/>
            <person name="LaButti K."/>
            <person name="Andreopoulos B."/>
            <person name="Lipzen A."/>
            <person name="Chen C."/>
            <person name="Yan M."/>
            <person name="Daum C."/>
            <person name="Ng V."/>
            <person name="Clum A."/>
            <person name="Steindorff A."/>
            <person name="Ohm R.A."/>
            <person name="Martin F."/>
            <person name="Silar P."/>
            <person name="Natvig D.O."/>
            <person name="Lalanne C."/>
            <person name="Gautier V."/>
            <person name="Ament-Velasquez S.L."/>
            <person name="Kruys A."/>
            <person name="Hutchinson M.I."/>
            <person name="Powell A.J."/>
            <person name="Barry K."/>
            <person name="Miller A.N."/>
            <person name="Grigoriev I.V."/>
            <person name="Debuchy R."/>
            <person name="Gladieux P."/>
            <person name="Hiltunen Thoren M."/>
            <person name="Johannesson H."/>
        </authorList>
    </citation>
    <scope>NUCLEOTIDE SEQUENCE</scope>
    <source>
        <strain evidence="3">CBS 141.50</strain>
    </source>
</reference>
<dbReference type="PANTHER" id="PTHR21310">
    <property type="entry name" value="AMINOGLYCOSIDE PHOSPHOTRANSFERASE-RELATED-RELATED"/>
    <property type="match status" value="1"/>
</dbReference>
<dbReference type="InterPro" id="IPR002575">
    <property type="entry name" value="Aminoglycoside_PTrfase"/>
</dbReference>
<dbReference type="Gene3D" id="3.90.1200.10">
    <property type="match status" value="1"/>
</dbReference>
<dbReference type="Pfam" id="PF01636">
    <property type="entry name" value="APH"/>
    <property type="match status" value="1"/>
</dbReference>
<evidence type="ECO:0000313" key="3">
    <source>
        <dbReference type="EMBL" id="KAK4139602.1"/>
    </source>
</evidence>
<dbReference type="Proteomes" id="UP001302676">
    <property type="component" value="Unassembled WGS sequence"/>
</dbReference>
<comment type="caution">
    <text evidence="3">The sequence shown here is derived from an EMBL/GenBank/DDBJ whole genome shotgun (WGS) entry which is preliminary data.</text>
</comment>
<feature type="domain" description="Aminoglycoside phosphotransferase" evidence="2">
    <location>
        <begin position="45"/>
        <end position="220"/>
    </location>
</feature>
<keyword evidence="4" id="KW-1185">Reference proteome</keyword>
<evidence type="ECO:0000313" key="4">
    <source>
        <dbReference type="Proteomes" id="UP001302676"/>
    </source>
</evidence>
<name>A0AAN6UUU0_9PEZI</name>
<sequence>MAESKNWGVGVVVLAIKVLVRGTWHVSLSESATAPERKSLSQAFLNCAEVISYSGEYSVPEVFGWAEEDGQGFLYMELVDAPTLTRCWGQLGEEGRVELCRELGGMVRAWRGLVQQQGGRGGYIGSVTKLPSNDIRLGCRPHLHSPWLGPRAVENLHDICYIELKPDTPETLTALTAITFTHNDLAPCNVLVRPSPGIPGTPPRVAAVIDWAQAGWYPACWEWCKAELTDMPLGEGMSREEQAEWKEKYLPLAVEALPDEGVFWPWKRFAVTYS</sequence>
<dbReference type="SUPFAM" id="SSF56112">
    <property type="entry name" value="Protein kinase-like (PK-like)"/>
    <property type="match status" value="1"/>
</dbReference>
<reference evidence="3" key="2">
    <citation type="submission" date="2023-05" db="EMBL/GenBank/DDBJ databases">
        <authorList>
            <consortium name="Lawrence Berkeley National Laboratory"/>
            <person name="Steindorff A."/>
            <person name="Hensen N."/>
            <person name="Bonometti L."/>
            <person name="Westerberg I."/>
            <person name="Brannstrom I.O."/>
            <person name="Guillou S."/>
            <person name="Cros-Aarteil S."/>
            <person name="Calhoun S."/>
            <person name="Haridas S."/>
            <person name="Kuo A."/>
            <person name="Mondo S."/>
            <person name="Pangilinan J."/>
            <person name="Riley R."/>
            <person name="Labutti K."/>
            <person name="Andreopoulos B."/>
            <person name="Lipzen A."/>
            <person name="Chen C."/>
            <person name="Yanf M."/>
            <person name="Daum C."/>
            <person name="Ng V."/>
            <person name="Clum A."/>
            <person name="Ohm R."/>
            <person name="Martin F."/>
            <person name="Silar P."/>
            <person name="Natvig D."/>
            <person name="Lalanne C."/>
            <person name="Gautier V."/>
            <person name="Ament-Velasquez S.L."/>
            <person name="Kruys A."/>
            <person name="Hutchinson M.I."/>
            <person name="Powell A.J."/>
            <person name="Barry K."/>
            <person name="Miller A.N."/>
            <person name="Grigoriev I.V."/>
            <person name="Debuchy R."/>
            <person name="Gladieux P."/>
            <person name="Thoren M.H."/>
            <person name="Johannesson H."/>
        </authorList>
    </citation>
    <scope>NUCLEOTIDE SEQUENCE</scope>
    <source>
        <strain evidence="3">CBS 141.50</strain>
    </source>
</reference>
<protein>
    <recommendedName>
        <fullName evidence="2">Aminoglycoside phosphotransferase domain-containing protein</fullName>
    </recommendedName>
</protein>
<feature type="signal peptide" evidence="1">
    <location>
        <begin position="1"/>
        <end position="22"/>
    </location>
</feature>
<proteinExistence type="predicted"/>
<evidence type="ECO:0000256" key="1">
    <source>
        <dbReference type="SAM" id="SignalP"/>
    </source>
</evidence>
<feature type="chain" id="PRO_5042959814" description="Aminoglycoside phosphotransferase domain-containing protein" evidence="1">
    <location>
        <begin position="23"/>
        <end position="274"/>
    </location>
</feature>
<dbReference type="InterPro" id="IPR011009">
    <property type="entry name" value="Kinase-like_dom_sf"/>
</dbReference>